<dbReference type="EMBL" id="JAAFAN010000046">
    <property type="protein sequence ID" value="NDO90458.1"/>
    <property type="molecule type" value="Genomic_DNA"/>
</dbReference>
<name>A0ABX0BD41_9MICO</name>
<protein>
    <submittedName>
        <fullName evidence="1">Uncharacterized protein</fullName>
    </submittedName>
</protein>
<dbReference type="RefSeq" id="WP_162290100.1">
    <property type="nucleotide sequence ID" value="NZ_JAAFAN010000046.1"/>
</dbReference>
<accession>A0ABX0BD41</accession>
<keyword evidence="2" id="KW-1185">Reference proteome</keyword>
<comment type="caution">
    <text evidence="1">The sequence shown here is derived from an EMBL/GenBank/DDBJ whole genome shotgun (WGS) entry which is preliminary data.</text>
</comment>
<gene>
    <name evidence="1" type="ORF">GYH36_13490</name>
</gene>
<evidence type="ECO:0000313" key="1">
    <source>
        <dbReference type="EMBL" id="NDO90458.1"/>
    </source>
</evidence>
<reference evidence="1 2" key="1">
    <citation type="journal article" date="2021" name="Arch. Microbiol.">
        <title>Cellulosimicrobium fucosivorans sp. nov., isolated from San Elijo Lagoon, contains a fucose metabolic pathway linked to carotenoid production.</title>
        <authorList>
            <person name="Aviles F.A."/>
            <person name="Kyndt J.A."/>
        </authorList>
    </citation>
    <scope>NUCLEOTIDE SEQUENCE [LARGE SCALE GENOMIC DNA]</scope>
    <source>
        <strain evidence="1 2">SE3</strain>
    </source>
</reference>
<organism evidence="1 2">
    <name type="scientific">Cellulosimicrobium composti</name>
    <dbReference type="NCBI Taxonomy" id="2672572"/>
    <lineage>
        <taxon>Bacteria</taxon>
        <taxon>Bacillati</taxon>
        <taxon>Actinomycetota</taxon>
        <taxon>Actinomycetes</taxon>
        <taxon>Micrococcales</taxon>
        <taxon>Promicromonosporaceae</taxon>
        <taxon>Cellulosimicrobium</taxon>
    </lineage>
</organism>
<dbReference type="Proteomes" id="UP000471672">
    <property type="component" value="Unassembled WGS sequence"/>
</dbReference>
<evidence type="ECO:0000313" key="2">
    <source>
        <dbReference type="Proteomes" id="UP000471672"/>
    </source>
</evidence>
<proteinExistence type="predicted"/>
<sequence length="188" mass="20385">MSGGWWRTNRWWLVVLAGALAALCTITWRSDAVQGWWAREPHRAHGVDAEGWAQVGDVRARLAGLEQVDWLDDGYGGRIEVPDGYTLWAADVSLRSDAPDAPANEEEEEESFSSCEVVLVDAAGREFTAGASALPGMPYPEAPSCTGAVSSRSTQHFLTPGDARPVEVRLVEPDLLPDYWALPVPAPA</sequence>